<reference evidence="1 2" key="2">
    <citation type="journal article" date="2022" name="Mol. Ecol. Resour.">
        <title>The genomes of chicory, endive, great burdock and yacon provide insights into Asteraceae paleo-polyploidization history and plant inulin production.</title>
        <authorList>
            <person name="Fan W."/>
            <person name="Wang S."/>
            <person name="Wang H."/>
            <person name="Wang A."/>
            <person name="Jiang F."/>
            <person name="Liu H."/>
            <person name="Zhao H."/>
            <person name="Xu D."/>
            <person name="Zhang Y."/>
        </authorList>
    </citation>
    <scope>NUCLEOTIDE SEQUENCE [LARGE SCALE GENOMIC DNA]</scope>
    <source>
        <strain evidence="2">cv. Yunnan</strain>
        <tissue evidence="1">Leaves</tissue>
    </source>
</reference>
<proteinExistence type="predicted"/>
<protein>
    <submittedName>
        <fullName evidence="1">Uncharacterized protein</fullName>
    </submittedName>
</protein>
<accession>A0ACB9AQI7</accession>
<sequence>MVSGKEDGSDDCKNMDGEVLACGSNQIDEDVSQHDENTTVKSLRDEIDRLNARIKELESNKDKVVENESVSKGSSNHKNDTLKSYTPLIKYTKLEFKVDTFFAVGSPLGVFLSLRNVRIGIGKGKDYWNNENIIEEMPSCRKMFNIFHPFDPVAYRIEPLVSRYYVKTRPEFVADIASSSQGVMNRMSSVKGKMLALCHAKDGDVVGGATPEKPEVVERSYGSVMLETLTGSEDGRIDHVLQDKTFQHQYISAVGAHTSYWKDLDTALFVLKHLYRDIPEEPEEPNEFMENEINQGISDWNGWYDDEELAEEELPLTFSNNKSVKRFTWRAKSFIGP</sequence>
<evidence type="ECO:0000313" key="1">
    <source>
        <dbReference type="EMBL" id="KAI3711648.1"/>
    </source>
</evidence>
<evidence type="ECO:0000313" key="2">
    <source>
        <dbReference type="Proteomes" id="UP001056120"/>
    </source>
</evidence>
<comment type="caution">
    <text evidence="1">The sequence shown here is derived from an EMBL/GenBank/DDBJ whole genome shotgun (WGS) entry which is preliminary data.</text>
</comment>
<gene>
    <name evidence="1" type="ORF">L1987_70187</name>
</gene>
<name>A0ACB9AQI7_9ASTR</name>
<dbReference type="EMBL" id="CM042041">
    <property type="protein sequence ID" value="KAI3711648.1"/>
    <property type="molecule type" value="Genomic_DNA"/>
</dbReference>
<dbReference type="Proteomes" id="UP001056120">
    <property type="component" value="Linkage Group LG24"/>
</dbReference>
<reference evidence="2" key="1">
    <citation type="journal article" date="2022" name="Mol. Ecol. Resour.">
        <title>The genomes of chicory, endive, great burdock and yacon provide insights into Asteraceae palaeo-polyploidization history and plant inulin production.</title>
        <authorList>
            <person name="Fan W."/>
            <person name="Wang S."/>
            <person name="Wang H."/>
            <person name="Wang A."/>
            <person name="Jiang F."/>
            <person name="Liu H."/>
            <person name="Zhao H."/>
            <person name="Xu D."/>
            <person name="Zhang Y."/>
        </authorList>
    </citation>
    <scope>NUCLEOTIDE SEQUENCE [LARGE SCALE GENOMIC DNA]</scope>
    <source>
        <strain evidence="2">cv. Yunnan</strain>
    </source>
</reference>
<organism evidence="1 2">
    <name type="scientific">Smallanthus sonchifolius</name>
    <dbReference type="NCBI Taxonomy" id="185202"/>
    <lineage>
        <taxon>Eukaryota</taxon>
        <taxon>Viridiplantae</taxon>
        <taxon>Streptophyta</taxon>
        <taxon>Embryophyta</taxon>
        <taxon>Tracheophyta</taxon>
        <taxon>Spermatophyta</taxon>
        <taxon>Magnoliopsida</taxon>
        <taxon>eudicotyledons</taxon>
        <taxon>Gunneridae</taxon>
        <taxon>Pentapetalae</taxon>
        <taxon>asterids</taxon>
        <taxon>campanulids</taxon>
        <taxon>Asterales</taxon>
        <taxon>Asteraceae</taxon>
        <taxon>Asteroideae</taxon>
        <taxon>Heliantheae alliance</taxon>
        <taxon>Millerieae</taxon>
        <taxon>Smallanthus</taxon>
    </lineage>
</organism>
<keyword evidence="2" id="KW-1185">Reference proteome</keyword>